<proteinExistence type="predicted"/>
<evidence type="ECO:0000313" key="1">
    <source>
        <dbReference type="EMBL" id="CAL5138461.1"/>
    </source>
</evidence>
<dbReference type="CDD" id="cd21454">
    <property type="entry name" value="DLC-like_TAL"/>
    <property type="match status" value="1"/>
</dbReference>
<dbReference type="GO" id="GO:0030286">
    <property type="term" value="C:dynein complex"/>
    <property type="evidence" value="ECO:0007669"/>
    <property type="project" value="InterPro"/>
</dbReference>
<comment type="caution">
    <text evidence="1">The sequence shown here is derived from an EMBL/GenBank/DDBJ whole genome shotgun (WGS) entry which is preliminary data.</text>
</comment>
<gene>
    <name evidence="1" type="ORF">CDAUBV1_LOCUS13294</name>
</gene>
<dbReference type="SMART" id="SM01375">
    <property type="entry name" value="Dynein_light"/>
    <property type="match status" value="1"/>
</dbReference>
<dbReference type="Pfam" id="PF01221">
    <property type="entry name" value="Dynein_light"/>
    <property type="match status" value="1"/>
</dbReference>
<organism evidence="1 2">
    <name type="scientific">Calicophoron daubneyi</name>
    <name type="common">Rumen fluke</name>
    <name type="synonym">Paramphistomum daubneyi</name>
    <dbReference type="NCBI Taxonomy" id="300641"/>
    <lineage>
        <taxon>Eukaryota</taxon>
        <taxon>Metazoa</taxon>
        <taxon>Spiralia</taxon>
        <taxon>Lophotrochozoa</taxon>
        <taxon>Platyhelminthes</taxon>
        <taxon>Trematoda</taxon>
        <taxon>Digenea</taxon>
        <taxon>Plagiorchiida</taxon>
        <taxon>Pronocephalata</taxon>
        <taxon>Paramphistomoidea</taxon>
        <taxon>Paramphistomidae</taxon>
        <taxon>Calicophoron</taxon>
    </lineage>
</organism>
<sequence>MYRGEGQDKDFLVLLFYELEEIQGTVRTPIYEDLLRKYEFPESTASRYIEQFDPSESGQINKETLLQALGYPINYKPRVELSREVSILSSDMGPYQQYFIINMTDRYMKYFPNMKVVSKLKVRLDSVYGPLWHVFIIRGQYWGYYSHDTHTGLVFRRGDYIYLVYRSPTT</sequence>
<dbReference type="InterPro" id="IPR001372">
    <property type="entry name" value="Dynein_light_chain_typ-1/2"/>
</dbReference>
<dbReference type="SUPFAM" id="SSF54648">
    <property type="entry name" value="DLC"/>
    <property type="match status" value="1"/>
</dbReference>
<dbReference type="EMBL" id="CAXLJL010000490">
    <property type="protein sequence ID" value="CAL5138461.1"/>
    <property type="molecule type" value="Genomic_DNA"/>
</dbReference>
<dbReference type="InterPro" id="IPR037177">
    <property type="entry name" value="DLC_sf"/>
</dbReference>
<evidence type="ECO:0008006" key="3">
    <source>
        <dbReference type="Google" id="ProtNLM"/>
    </source>
</evidence>
<protein>
    <recommendedName>
        <fullName evidence="3">EF-hand domain-containing protein</fullName>
    </recommendedName>
</protein>
<evidence type="ECO:0000313" key="2">
    <source>
        <dbReference type="Proteomes" id="UP001497525"/>
    </source>
</evidence>
<accession>A0AAV2TR23</accession>
<name>A0AAV2TR23_CALDB</name>
<dbReference type="GO" id="GO:0007017">
    <property type="term" value="P:microtubule-based process"/>
    <property type="evidence" value="ECO:0007669"/>
    <property type="project" value="InterPro"/>
</dbReference>
<reference evidence="1" key="1">
    <citation type="submission" date="2024-06" db="EMBL/GenBank/DDBJ databases">
        <authorList>
            <person name="Liu X."/>
            <person name="Lenzi L."/>
            <person name="Haldenby T S."/>
            <person name="Uol C."/>
        </authorList>
    </citation>
    <scope>NUCLEOTIDE SEQUENCE</scope>
</reference>
<dbReference type="Gene3D" id="3.30.740.10">
    <property type="entry name" value="Protein Inhibitor Of Neuronal Nitric Oxide Synthase"/>
    <property type="match status" value="1"/>
</dbReference>
<dbReference type="AlphaFoldDB" id="A0AAV2TR23"/>
<dbReference type="Proteomes" id="UP001497525">
    <property type="component" value="Unassembled WGS sequence"/>
</dbReference>